<comment type="caution">
    <text evidence="1">The sequence shown here is derived from an EMBL/GenBank/DDBJ whole genome shotgun (WGS) entry which is preliminary data.</text>
</comment>
<name>A0ABV1A472_9TELE</name>
<dbReference type="Proteomes" id="UP001469553">
    <property type="component" value="Unassembled WGS sequence"/>
</dbReference>
<sequence>MLMERTSKKVFLDVDQDLDRFHVSSSSTPAVQRGHHPVWPSWRLKLLCDWLEPQCCSKQSHEPQTGIACLRQKHRASCQLLSLRSVDWEMENMA</sequence>
<evidence type="ECO:0000313" key="1">
    <source>
        <dbReference type="EMBL" id="MEQ2313329.1"/>
    </source>
</evidence>
<organism evidence="1 2">
    <name type="scientific">Ameca splendens</name>
    <dbReference type="NCBI Taxonomy" id="208324"/>
    <lineage>
        <taxon>Eukaryota</taxon>
        <taxon>Metazoa</taxon>
        <taxon>Chordata</taxon>
        <taxon>Craniata</taxon>
        <taxon>Vertebrata</taxon>
        <taxon>Euteleostomi</taxon>
        <taxon>Actinopterygii</taxon>
        <taxon>Neopterygii</taxon>
        <taxon>Teleostei</taxon>
        <taxon>Neoteleostei</taxon>
        <taxon>Acanthomorphata</taxon>
        <taxon>Ovalentaria</taxon>
        <taxon>Atherinomorphae</taxon>
        <taxon>Cyprinodontiformes</taxon>
        <taxon>Goodeidae</taxon>
        <taxon>Ameca</taxon>
    </lineage>
</organism>
<dbReference type="EMBL" id="JAHRIP010084661">
    <property type="protein sequence ID" value="MEQ2313329.1"/>
    <property type="molecule type" value="Genomic_DNA"/>
</dbReference>
<keyword evidence="2" id="KW-1185">Reference proteome</keyword>
<protein>
    <submittedName>
        <fullName evidence="1">Uncharacterized protein</fullName>
    </submittedName>
</protein>
<reference evidence="1 2" key="1">
    <citation type="submission" date="2021-06" db="EMBL/GenBank/DDBJ databases">
        <authorList>
            <person name="Palmer J.M."/>
        </authorList>
    </citation>
    <scope>NUCLEOTIDE SEQUENCE [LARGE SCALE GENOMIC DNA]</scope>
    <source>
        <strain evidence="1 2">AS_MEX2019</strain>
        <tissue evidence="1">Muscle</tissue>
    </source>
</reference>
<evidence type="ECO:0000313" key="2">
    <source>
        <dbReference type="Proteomes" id="UP001469553"/>
    </source>
</evidence>
<accession>A0ABV1A472</accession>
<gene>
    <name evidence="1" type="ORF">AMECASPLE_000745</name>
</gene>
<proteinExistence type="predicted"/>